<protein>
    <submittedName>
        <fullName evidence="1">Putative Ferritin/ribonucleotide reductase</fullName>
    </submittedName>
</protein>
<proteinExistence type="predicted"/>
<sequence>MKSITRAQALFSATALGLIGAPMLREFAEAAAAAPGDLQTLDAAIELERAGIAAYDAAAKTGLLTGRILTVALAFRADHIAHRDALIGAVRAGGGVPTAKTAHLPVPPLTDERDILRYAKSVEEKAASTYLSVIPDFQDRHLAQVAAAILGVETTHVALLDNALHEFPAYPGGFVK</sequence>
<dbReference type="EMBL" id="CABL01000005">
    <property type="protein sequence ID" value="CBH75132.1"/>
    <property type="molecule type" value="Genomic_DNA"/>
</dbReference>
<accession>E6PF96</accession>
<reference evidence="1" key="1">
    <citation type="submission" date="2009-10" db="EMBL/GenBank/DDBJ databases">
        <title>Diversity of trophic interactions inside an arsenic-rich microbial ecosystem.</title>
        <authorList>
            <person name="Bertin P.N."/>
            <person name="Heinrich-Salmeron A."/>
            <person name="Pelletier E."/>
            <person name="Goulhen-Chollet F."/>
            <person name="Arsene-Ploetze F."/>
            <person name="Gallien S."/>
            <person name="Calteau A."/>
            <person name="Vallenet D."/>
            <person name="Casiot C."/>
            <person name="Chane-Woon-Ming B."/>
            <person name="Giloteaux L."/>
            <person name="Barakat M."/>
            <person name="Bonnefoy V."/>
            <person name="Bruneel O."/>
            <person name="Chandler M."/>
            <person name="Cleiss J."/>
            <person name="Duran R."/>
            <person name="Elbaz-Poulichet F."/>
            <person name="Fonknechten N."/>
            <person name="Lauga B."/>
            <person name="Mornico D."/>
            <person name="Ortet P."/>
            <person name="Schaeffer C."/>
            <person name="Siguier P."/>
            <person name="Alexander Thil Smith A."/>
            <person name="Van Dorsselaer A."/>
            <person name="Weissenbach J."/>
            <person name="Medigue C."/>
            <person name="Le Paslier D."/>
        </authorList>
    </citation>
    <scope>NUCLEOTIDE SEQUENCE</scope>
</reference>
<evidence type="ECO:0000313" key="1">
    <source>
        <dbReference type="EMBL" id="CBH75132.1"/>
    </source>
</evidence>
<dbReference type="SUPFAM" id="SSF47240">
    <property type="entry name" value="Ferritin-like"/>
    <property type="match status" value="1"/>
</dbReference>
<dbReference type="CDD" id="cd00657">
    <property type="entry name" value="Ferritin_like"/>
    <property type="match status" value="1"/>
</dbReference>
<name>E6PF96_9ZZZZ</name>
<gene>
    <name evidence="1" type="ORF">CARN1_0307</name>
</gene>
<comment type="caution">
    <text evidence="1">The sequence shown here is derived from an EMBL/GenBank/DDBJ whole genome shotgun (WGS) entry which is preliminary data.</text>
</comment>
<dbReference type="Pfam" id="PF13668">
    <property type="entry name" value="Ferritin_2"/>
    <property type="match status" value="1"/>
</dbReference>
<dbReference type="AlphaFoldDB" id="E6PF96"/>
<dbReference type="InterPro" id="IPR009078">
    <property type="entry name" value="Ferritin-like_SF"/>
</dbReference>
<organism evidence="1">
    <name type="scientific">mine drainage metagenome</name>
    <dbReference type="NCBI Taxonomy" id="410659"/>
    <lineage>
        <taxon>unclassified sequences</taxon>
        <taxon>metagenomes</taxon>
        <taxon>ecological metagenomes</taxon>
    </lineage>
</organism>
<dbReference type="Gene3D" id="1.20.1260.10">
    <property type="match status" value="1"/>
</dbReference>
<dbReference type="InterPro" id="IPR012347">
    <property type="entry name" value="Ferritin-like"/>
</dbReference>